<keyword evidence="5" id="KW-1185">Reference proteome</keyword>
<dbReference type="GO" id="GO:0005634">
    <property type="term" value="C:nucleus"/>
    <property type="evidence" value="ECO:0007669"/>
    <property type="project" value="TreeGrafter"/>
</dbReference>
<gene>
    <name evidence="4" type="ORF">Vafri_9016</name>
</gene>
<dbReference type="SUPFAM" id="SSF53098">
    <property type="entry name" value="Ribonuclease H-like"/>
    <property type="match status" value="1"/>
</dbReference>
<keyword evidence="1" id="KW-0540">Nuclease</keyword>
<organism evidence="4 5">
    <name type="scientific">Volvox africanus</name>
    <dbReference type="NCBI Taxonomy" id="51714"/>
    <lineage>
        <taxon>Eukaryota</taxon>
        <taxon>Viridiplantae</taxon>
        <taxon>Chlorophyta</taxon>
        <taxon>core chlorophytes</taxon>
        <taxon>Chlorophyceae</taxon>
        <taxon>CS clade</taxon>
        <taxon>Chlamydomonadales</taxon>
        <taxon>Volvocaceae</taxon>
        <taxon>Volvox</taxon>
    </lineage>
</organism>
<keyword evidence="2" id="KW-0378">Hydrolase</keyword>
<dbReference type="PANTHER" id="PTHR12801:SF159">
    <property type="entry name" value="C3H1-TYPE DOMAIN-CONTAINING PROTEIN"/>
    <property type="match status" value="1"/>
</dbReference>
<dbReference type="InterPro" id="IPR013520">
    <property type="entry name" value="Ribonucl_H"/>
</dbReference>
<accession>A0A8J4EYK5</accession>
<dbReference type="PANTHER" id="PTHR12801">
    <property type="entry name" value="RNA EXONUCLEASE REXO1 / RECO3 FAMILY MEMBER-RELATED"/>
    <property type="match status" value="1"/>
</dbReference>
<evidence type="ECO:0000313" key="5">
    <source>
        <dbReference type="Proteomes" id="UP000747399"/>
    </source>
</evidence>
<sequence>MATSRTKSSKFFAVDVECVATGLDHNARSVAQVAIVDEHMHVLLNVYIKQDRPVASYLTPLTGLTEELLWERGVPLVQALASVRSILPRDAVLIGQNIRQDVMWLGLKEGVDFEGMQDLQGLYRIWNEKFRSYSVFAQSHLARVLLDWKDADMPNEHDAAEDARKSMALFNHHRFKLLPDPQAMQTAHAALLAAPVAPSFAKRNATFEGVCMGNRKTCTCGAPFLG</sequence>
<dbReference type="GO" id="GO:0004527">
    <property type="term" value="F:exonuclease activity"/>
    <property type="evidence" value="ECO:0007669"/>
    <property type="project" value="InterPro"/>
</dbReference>
<protein>
    <recommendedName>
        <fullName evidence="3">Exonuclease domain-containing protein</fullName>
    </recommendedName>
</protein>
<evidence type="ECO:0000259" key="3">
    <source>
        <dbReference type="SMART" id="SM00479"/>
    </source>
</evidence>
<dbReference type="InterPro" id="IPR012337">
    <property type="entry name" value="RNaseH-like_sf"/>
</dbReference>
<dbReference type="EMBL" id="BNCO01000015">
    <property type="protein sequence ID" value="GIL53436.1"/>
    <property type="molecule type" value="Genomic_DNA"/>
</dbReference>
<dbReference type="GO" id="GO:0003676">
    <property type="term" value="F:nucleic acid binding"/>
    <property type="evidence" value="ECO:0007669"/>
    <property type="project" value="InterPro"/>
</dbReference>
<name>A0A8J4EYK5_9CHLO</name>
<feature type="domain" description="Exonuclease" evidence="3">
    <location>
        <begin position="10"/>
        <end position="179"/>
    </location>
</feature>
<dbReference type="SMART" id="SM00479">
    <property type="entry name" value="EXOIII"/>
    <property type="match status" value="1"/>
</dbReference>
<comment type="caution">
    <text evidence="4">The sequence shown here is derived from an EMBL/GenBank/DDBJ whole genome shotgun (WGS) entry which is preliminary data.</text>
</comment>
<evidence type="ECO:0000313" key="4">
    <source>
        <dbReference type="EMBL" id="GIL53436.1"/>
    </source>
</evidence>
<dbReference type="InterPro" id="IPR036397">
    <property type="entry name" value="RNaseH_sf"/>
</dbReference>
<proteinExistence type="predicted"/>
<reference evidence="4" key="1">
    <citation type="journal article" date="2021" name="Proc. Natl. Acad. Sci. U.S.A.">
        <title>Three genomes in the algal genus Volvox reveal the fate of a haploid sex-determining region after a transition to homothallism.</title>
        <authorList>
            <person name="Yamamoto K."/>
            <person name="Hamaji T."/>
            <person name="Kawai-Toyooka H."/>
            <person name="Matsuzaki R."/>
            <person name="Takahashi F."/>
            <person name="Nishimura Y."/>
            <person name="Kawachi M."/>
            <person name="Noguchi H."/>
            <person name="Minakuchi Y."/>
            <person name="Umen J.G."/>
            <person name="Toyoda A."/>
            <person name="Nozaki H."/>
        </authorList>
    </citation>
    <scope>NUCLEOTIDE SEQUENCE</scope>
    <source>
        <strain evidence="4">NIES-3780</strain>
    </source>
</reference>
<evidence type="ECO:0000256" key="2">
    <source>
        <dbReference type="ARBA" id="ARBA00022801"/>
    </source>
</evidence>
<evidence type="ECO:0000256" key="1">
    <source>
        <dbReference type="ARBA" id="ARBA00022722"/>
    </source>
</evidence>
<dbReference type="Proteomes" id="UP000747399">
    <property type="component" value="Unassembled WGS sequence"/>
</dbReference>
<dbReference type="InterPro" id="IPR047021">
    <property type="entry name" value="REXO1/3/4-like"/>
</dbReference>
<dbReference type="AlphaFoldDB" id="A0A8J4EYK5"/>
<dbReference type="Gene3D" id="3.30.420.10">
    <property type="entry name" value="Ribonuclease H-like superfamily/Ribonuclease H"/>
    <property type="match status" value="1"/>
</dbReference>